<dbReference type="Gene3D" id="3.40.1090.10">
    <property type="entry name" value="Cytosolic phospholipase A2 catalytic domain"/>
    <property type="match status" value="2"/>
</dbReference>
<feature type="short sequence motif" description="GXSXG" evidence="4">
    <location>
        <begin position="67"/>
        <end position="71"/>
    </location>
</feature>
<evidence type="ECO:0000313" key="7">
    <source>
        <dbReference type="Proteomes" id="UP000761264"/>
    </source>
</evidence>
<dbReference type="PROSITE" id="PS51635">
    <property type="entry name" value="PNPLA"/>
    <property type="match status" value="1"/>
</dbReference>
<protein>
    <submittedName>
        <fullName evidence="6">Patatin-like phospholipase family protein</fullName>
    </submittedName>
</protein>
<dbReference type="InterPro" id="IPR002641">
    <property type="entry name" value="PNPLA_dom"/>
</dbReference>
<dbReference type="GO" id="GO:0016787">
    <property type="term" value="F:hydrolase activity"/>
    <property type="evidence" value="ECO:0007669"/>
    <property type="project" value="UniProtKB-UniRule"/>
</dbReference>
<keyword evidence="3 4" id="KW-0443">Lipid metabolism</keyword>
<dbReference type="RefSeq" id="WP_167222158.1">
    <property type="nucleotide sequence ID" value="NZ_JAAQPH010000003.1"/>
</dbReference>
<accession>A0A967C7J4</accession>
<feature type="active site" description="Nucleophile" evidence="4">
    <location>
        <position position="69"/>
    </location>
</feature>
<dbReference type="GO" id="GO:0016042">
    <property type="term" value="P:lipid catabolic process"/>
    <property type="evidence" value="ECO:0007669"/>
    <property type="project" value="UniProtKB-UniRule"/>
</dbReference>
<dbReference type="InterPro" id="IPR016035">
    <property type="entry name" value="Acyl_Trfase/lysoPLipase"/>
</dbReference>
<organism evidence="6 7">
    <name type="scientific">Pelagibius litoralis</name>
    <dbReference type="NCBI Taxonomy" id="374515"/>
    <lineage>
        <taxon>Bacteria</taxon>
        <taxon>Pseudomonadati</taxon>
        <taxon>Pseudomonadota</taxon>
        <taxon>Alphaproteobacteria</taxon>
        <taxon>Rhodospirillales</taxon>
        <taxon>Rhodovibrionaceae</taxon>
        <taxon>Pelagibius</taxon>
    </lineage>
</organism>
<dbReference type="EMBL" id="JAAQPH010000003">
    <property type="protein sequence ID" value="NIA68022.1"/>
    <property type="molecule type" value="Genomic_DNA"/>
</dbReference>
<comment type="caution">
    <text evidence="6">The sequence shown here is derived from an EMBL/GenBank/DDBJ whole genome shotgun (WGS) entry which is preliminary data.</text>
</comment>
<dbReference type="PANTHER" id="PTHR14226:SF78">
    <property type="entry name" value="SLR0060 PROTEIN"/>
    <property type="match status" value="1"/>
</dbReference>
<dbReference type="SUPFAM" id="SSF52151">
    <property type="entry name" value="FabD/lysophospholipase-like"/>
    <property type="match status" value="1"/>
</dbReference>
<reference evidence="6" key="1">
    <citation type="submission" date="2020-03" db="EMBL/GenBank/DDBJ databases">
        <title>Genome of Pelagibius litoralis DSM 21314T.</title>
        <authorList>
            <person name="Wang G."/>
        </authorList>
    </citation>
    <scope>NUCLEOTIDE SEQUENCE</scope>
    <source>
        <strain evidence="6">DSM 21314</strain>
    </source>
</reference>
<sequence>MALRDGVSRLDTTPARQLWRSRRRKTATPRLSLSLALQGGGAHGAFTWGVLDRLLEEDRLDIDGLSGASAGALNAAALASGWLEGGRDGARESLDRLWRRVSSLGEFNPPAAASPALDMMTRMFSPYQLNPLGVNPLRAVLEEAIDFEALRAAVAPRLFVSATELKQGRAALFENPDMTADALLASACLPHLYRAVAIDGAHYWDGGFMANPTIFPLVFHCDSRDVLIVQIDSLTTDEVPRSARQIANRRSQIVFNAPLMRELEGLAYMGRMAAAGKARGDSMAARVRGLNLHLLEGGAAMRALDVSSKQRADWGFLQDLKAIGREAAAVWLERHGAALGRRSTVELPGA</sequence>
<feature type="active site" description="Proton acceptor" evidence="4">
    <location>
        <position position="205"/>
    </location>
</feature>
<dbReference type="Pfam" id="PF01734">
    <property type="entry name" value="Patatin"/>
    <property type="match status" value="1"/>
</dbReference>
<keyword evidence="2 4" id="KW-0442">Lipid degradation</keyword>
<keyword evidence="1 4" id="KW-0378">Hydrolase</keyword>
<dbReference type="AlphaFoldDB" id="A0A967C7J4"/>
<gene>
    <name evidence="6" type="ORF">HBA54_05405</name>
</gene>
<evidence type="ECO:0000256" key="3">
    <source>
        <dbReference type="ARBA" id="ARBA00023098"/>
    </source>
</evidence>
<dbReference type="PANTHER" id="PTHR14226">
    <property type="entry name" value="NEUROPATHY TARGET ESTERASE/SWISS CHEESE D.MELANOGASTER"/>
    <property type="match status" value="1"/>
</dbReference>
<name>A0A967C7J4_9PROT</name>
<keyword evidence="7" id="KW-1185">Reference proteome</keyword>
<evidence type="ECO:0000313" key="6">
    <source>
        <dbReference type="EMBL" id="NIA68022.1"/>
    </source>
</evidence>
<evidence type="ECO:0000256" key="2">
    <source>
        <dbReference type="ARBA" id="ARBA00022963"/>
    </source>
</evidence>
<feature type="short sequence motif" description="DGA/G" evidence="4">
    <location>
        <begin position="205"/>
        <end position="207"/>
    </location>
</feature>
<proteinExistence type="predicted"/>
<feature type="short sequence motif" description="GXGXXG" evidence="4">
    <location>
        <begin position="39"/>
        <end position="44"/>
    </location>
</feature>
<evidence type="ECO:0000256" key="4">
    <source>
        <dbReference type="PROSITE-ProRule" id="PRU01161"/>
    </source>
</evidence>
<dbReference type="Proteomes" id="UP000761264">
    <property type="component" value="Unassembled WGS sequence"/>
</dbReference>
<evidence type="ECO:0000256" key="1">
    <source>
        <dbReference type="ARBA" id="ARBA00022801"/>
    </source>
</evidence>
<evidence type="ECO:0000259" key="5">
    <source>
        <dbReference type="PROSITE" id="PS51635"/>
    </source>
</evidence>
<dbReference type="InterPro" id="IPR050301">
    <property type="entry name" value="NTE"/>
</dbReference>
<feature type="domain" description="PNPLA" evidence="5">
    <location>
        <begin position="35"/>
        <end position="218"/>
    </location>
</feature>